<dbReference type="EMBL" id="OX596101">
    <property type="protein sequence ID" value="CAM9771147.1"/>
    <property type="molecule type" value="Genomic_DNA"/>
</dbReference>
<gene>
    <name evidence="1" type="ORF">MRATA1EN22A_LOCUS7220</name>
</gene>
<accession>A0AC59YK23</accession>
<protein>
    <submittedName>
        <fullName evidence="1">Uncharacterized protein</fullName>
    </submittedName>
</protein>
<reference evidence="1" key="2">
    <citation type="submission" date="2025-03" db="EMBL/GenBank/DDBJ databases">
        <authorList>
            <consortium name="ELIXIR-Norway"/>
            <consortium name="Elixir Norway"/>
        </authorList>
    </citation>
    <scope>NUCLEOTIDE SEQUENCE</scope>
</reference>
<reference evidence="1" key="1">
    <citation type="submission" date="2023-05" db="EMBL/GenBank/DDBJ databases">
        <authorList>
            <consortium name="ELIXIR-Norway"/>
        </authorList>
    </citation>
    <scope>NUCLEOTIDE SEQUENCE</scope>
</reference>
<name>A0AC59YK23_RANTA</name>
<evidence type="ECO:0000313" key="1">
    <source>
        <dbReference type="EMBL" id="CAM9771147.1"/>
    </source>
</evidence>
<dbReference type="Proteomes" id="UP001162501">
    <property type="component" value="Chromosome 17"/>
</dbReference>
<evidence type="ECO:0000313" key="2">
    <source>
        <dbReference type="Proteomes" id="UP001162501"/>
    </source>
</evidence>
<sequence>MAAHLVPNTCHPQWEVSGARESGRGHVLGPALCPRVCHVTSQQNFSVTRTPWTCHKCQAESSSLQCVFDPERSKKLERGSPSFTFYSRVIWRTICPTWAIYCVNFFPRSAAGARGAGARWFCALGVPPHLAGVTPLPQLLLYNLVAGCSTRIECPHHPAFIACRKGGTQSSRLGTPA</sequence>
<organism evidence="1 2">
    <name type="scientific">Rangifer tarandus platyrhynchus</name>
    <name type="common">Svalbard reindeer</name>
    <dbReference type="NCBI Taxonomy" id="3082113"/>
    <lineage>
        <taxon>Eukaryota</taxon>
        <taxon>Metazoa</taxon>
        <taxon>Chordata</taxon>
        <taxon>Craniata</taxon>
        <taxon>Vertebrata</taxon>
        <taxon>Euteleostomi</taxon>
        <taxon>Mammalia</taxon>
        <taxon>Eutheria</taxon>
        <taxon>Laurasiatheria</taxon>
        <taxon>Artiodactyla</taxon>
        <taxon>Ruminantia</taxon>
        <taxon>Pecora</taxon>
        <taxon>Cervidae</taxon>
        <taxon>Odocoileinae</taxon>
        <taxon>Rangifer</taxon>
    </lineage>
</organism>
<proteinExistence type="predicted"/>